<accession>A0A165CM02</accession>
<evidence type="ECO:0000313" key="3">
    <source>
        <dbReference type="Proteomes" id="UP000077266"/>
    </source>
</evidence>
<feature type="region of interest" description="Disordered" evidence="1">
    <location>
        <begin position="196"/>
        <end position="218"/>
    </location>
</feature>
<gene>
    <name evidence="2" type="ORF">EXIGLDRAFT_778267</name>
</gene>
<feature type="compositionally biased region" description="Polar residues" evidence="1">
    <location>
        <begin position="144"/>
        <end position="156"/>
    </location>
</feature>
<evidence type="ECO:0000256" key="1">
    <source>
        <dbReference type="SAM" id="MobiDB-lite"/>
    </source>
</evidence>
<feature type="compositionally biased region" description="Acidic residues" evidence="1">
    <location>
        <begin position="111"/>
        <end position="127"/>
    </location>
</feature>
<dbReference type="EMBL" id="KV426307">
    <property type="protein sequence ID" value="KZV82715.1"/>
    <property type="molecule type" value="Genomic_DNA"/>
</dbReference>
<organism evidence="2 3">
    <name type="scientific">Exidia glandulosa HHB12029</name>
    <dbReference type="NCBI Taxonomy" id="1314781"/>
    <lineage>
        <taxon>Eukaryota</taxon>
        <taxon>Fungi</taxon>
        <taxon>Dikarya</taxon>
        <taxon>Basidiomycota</taxon>
        <taxon>Agaricomycotina</taxon>
        <taxon>Agaricomycetes</taxon>
        <taxon>Auriculariales</taxon>
        <taxon>Exidiaceae</taxon>
        <taxon>Exidia</taxon>
    </lineage>
</organism>
<feature type="region of interest" description="Disordered" evidence="1">
    <location>
        <begin position="268"/>
        <end position="300"/>
    </location>
</feature>
<keyword evidence="3" id="KW-1185">Reference proteome</keyword>
<sequence>MTPSARCKRRIRIPLSSFVPPPRFHNHDGARPPRPPRNPPTTESSPPRYITWATASRLAVPIRLASQMSRTKRARSPAAEYEVELHSPTRRRIRFNKPRVHAKPLACAQEYSDDDHPSDDDSADSDDGMFPTIHGIDVVFENPTDPSHPQSPRATNSSESSPSPSWTPAVLPAHAPAGPRPEPLADKLRRIAREGRVEQLEPSSDGRSDAPYHGAAHRTAYEPRAAKDDPYVQNNPRLRSMIDEGRYGVYIDSGNHNIIRVADCAPDDTAVSESDSSASTPLHSTTVTRRVRVQPPPELR</sequence>
<evidence type="ECO:0000313" key="2">
    <source>
        <dbReference type="EMBL" id="KZV82715.1"/>
    </source>
</evidence>
<feature type="region of interest" description="Disordered" evidence="1">
    <location>
        <begin position="1"/>
        <end position="48"/>
    </location>
</feature>
<proteinExistence type="predicted"/>
<name>A0A165CM02_EXIGL</name>
<feature type="region of interest" description="Disordered" evidence="1">
    <location>
        <begin position="107"/>
        <end position="183"/>
    </location>
</feature>
<feature type="compositionally biased region" description="Polar residues" evidence="1">
    <location>
        <begin position="271"/>
        <end position="288"/>
    </location>
</feature>
<reference evidence="2 3" key="1">
    <citation type="journal article" date="2016" name="Mol. Biol. Evol.">
        <title>Comparative Genomics of Early-Diverging Mushroom-Forming Fungi Provides Insights into the Origins of Lignocellulose Decay Capabilities.</title>
        <authorList>
            <person name="Nagy L.G."/>
            <person name="Riley R."/>
            <person name="Tritt A."/>
            <person name="Adam C."/>
            <person name="Daum C."/>
            <person name="Floudas D."/>
            <person name="Sun H."/>
            <person name="Yadav J.S."/>
            <person name="Pangilinan J."/>
            <person name="Larsson K.H."/>
            <person name="Matsuura K."/>
            <person name="Barry K."/>
            <person name="Labutti K."/>
            <person name="Kuo R."/>
            <person name="Ohm R.A."/>
            <person name="Bhattacharya S.S."/>
            <person name="Shirouzu T."/>
            <person name="Yoshinaga Y."/>
            <person name="Martin F.M."/>
            <person name="Grigoriev I.V."/>
            <person name="Hibbett D.S."/>
        </authorList>
    </citation>
    <scope>NUCLEOTIDE SEQUENCE [LARGE SCALE GENOMIC DNA]</scope>
    <source>
        <strain evidence="2 3">HHB12029</strain>
    </source>
</reference>
<dbReference type="AlphaFoldDB" id="A0A165CM02"/>
<feature type="compositionally biased region" description="Basic and acidic residues" evidence="1">
    <location>
        <begin position="196"/>
        <end position="210"/>
    </location>
</feature>
<protein>
    <submittedName>
        <fullName evidence="2">Uncharacterized protein</fullName>
    </submittedName>
</protein>
<dbReference type="InParanoid" id="A0A165CM02"/>
<dbReference type="Proteomes" id="UP000077266">
    <property type="component" value="Unassembled WGS sequence"/>
</dbReference>
<feature type="compositionally biased region" description="Basic residues" evidence="1">
    <location>
        <begin position="1"/>
        <end position="12"/>
    </location>
</feature>